<dbReference type="InterPro" id="IPR052895">
    <property type="entry name" value="HetReg/Transcr_Mod"/>
</dbReference>
<proteinExistence type="predicted"/>
<dbReference type="OrthoDB" id="4850726at2759"/>
<dbReference type="InterPro" id="IPR010730">
    <property type="entry name" value="HET"/>
</dbReference>
<organism evidence="2 3">
    <name type="scientific">Coleophoma crateriformis</name>
    <dbReference type="NCBI Taxonomy" id="565419"/>
    <lineage>
        <taxon>Eukaryota</taxon>
        <taxon>Fungi</taxon>
        <taxon>Dikarya</taxon>
        <taxon>Ascomycota</taxon>
        <taxon>Pezizomycotina</taxon>
        <taxon>Leotiomycetes</taxon>
        <taxon>Helotiales</taxon>
        <taxon>Dermateaceae</taxon>
        <taxon>Coleophoma</taxon>
    </lineage>
</organism>
<gene>
    <name evidence="2" type="ORF">BP5796_03761</name>
</gene>
<dbReference type="Pfam" id="PF06985">
    <property type="entry name" value="HET"/>
    <property type="match status" value="1"/>
</dbReference>
<feature type="domain" description="Heterokaryon incompatibility" evidence="1">
    <location>
        <begin position="7"/>
        <end position="162"/>
    </location>
</feature>
<name>A0A3D8SGK6_9HELO</name>
<evidence type="ECO:0000313" key="3">
    <source>
        <dbReference type="Proteomes" id="UP000256328"/>
    </source>
</evidence>
<dbReference type="PANTHER" id="PTHR24148:SF64">
    <property type="entry name" value="HETEROKARYON INCOMPATIBILITY DOMAIN-CONTAINING PROTEIN"/>
    <property type="match status" value="1"/>
</dbReference>
<evidence type="ECO:0000313" key="2">
    <source>
        <dbReference type="EMBL" id="RDW85436.1"/>
    </source>
</evidence>
<keyword evidence="3" id="KW-1185">Reference proteome</keyword>
<evidence type="ECO:0000259" key="1">
    <source>
        <dbReference type="Pfam" id="PF06985"/>
    </source>
</evidence>
<dbReference type="Proteomes" id="UP000256328">
    <property type="component" value="Unassembled WGS sequence"/>
</dbReference>
<dbReference type="PANTHER" id="PTHR24148">
    <property type="entry name" value="ANKYRIN REPEAT DOMAIN-CONTAINING PROTEIN 39 HOMOLOG-RELATED"/>
    <property type="match status" value="1"/>
</dbReference>
<protein>
    <recommendedName>
        <fullName evidence="1">Heterokaryon incompatibility domain-containing protein</fullName>
    </recommendedName>
</protein>
<dbReference type="EMBL" id="PDLN01000005">
    <property type="protein sequence ID" value="RDW85436.1"/>
    <property type="molecule type" value="Genomic_DNA"/>
</dbReference>
<sequence>MRSAPAYEALSYAWGDESDPDFQMKLNGCPFTIKRNLCTALKNSRRPDRDTLLWTDALCINQKDTGEKSVQVNMMDRIYSNAFLVVCCIGAASKDTDKGMHYANYKAEYLQETYGAKKKLSREDQEHYNENYNPSSAECKDREAFLRLFEKRYWSRMWIRQELILAQRCFIRCGESSVQWSKAMLAFRSDQNSSSMKTLDHAYIRSASAYILADAREHVDEVKDAKWLLLELVKSRISAAKDPRDKVFALLGILHARPAMDSDRLQADYDQSVLETYLVVFEYCLFSDTESQTVRGPGALNILSASQPNEFTGQRHGNRSEALPSWLPDWAQQYPSLPVWTLRNRNSACANYEPVASISRDGTLLSCEGIVIDSIYKMGFYDQSDIRETGRDYAACYRIYEWMLLAKKHLRNYPGPSNWIPFLRTITCDEIEDYNHFLDMWERITDNDLRYGIPDSHHTSDFPKAISRSHRCQRRCFAISNNKSFMMVPKEAKSTDLVCIIFGCDVPVILREHRNGKYTFVGDCYVFKYMKGRAMEELEEGRHEVETFEIV</sequence>
<dbReference type="AlphaFoldDB" id="A0A3D8SGK6"/>
<reference evidence="2 3" key="1">
    <citation type="journal article" date="2018" name="IMA Fungus">
        <title>IMA Genome-F 9: Draft genome sequence of Annulohypoxylon stygium, Aspergillus mulundensis, Berkeleyomyces basicola (syn. Thielaviopsis basicola), Ceratocystis smalleyi, two Cercospora beticola strains, Coleophoma cylindrospora, Fusarium fracticaudum, Phialophora cf. hyalina, and Morchella septimelata.</title>
        <authorList>
            <person name="Wingfield B.D."/>
            <person name="Bills G.F."/>
            <person name="Dong Y."/>
            <person name="Huang W."/>
            <person name="Nel W.J."/>
            <person name="Swalarsk-Parry B.S."/>
            <person name="Vaghefi N."/>
            <person name="Wilken P.M."/>
            <person name="An Z."/>
            <person name="de Beer Z.W."/>
            <person name="De Vos L."/>
            <person name="Chen L."/>
            <person name="Duong T.A."/>
            <person name="Gao Y."/>
            <person name="Hammerbacher A."/>
            <person name="Kikkert J.R."/>
            <person name="Li Y."/>
            <person name="Li H."/>
            <person name="Li K."/>
            <person name="Li Q."/>
            <person name="Liu X."/>
            <person name="Ma X."/>
            <person name="Naidoo K."/>
            <person name="Pethybridge S.J."/>
            <person name="Sun J."/>
            <person name="Steenkamp E.T."/>
            <person name="van der Nest M.A."/>
            <person name="van Wyk S."/>
            <person name="Wingfield M.J."/>
            <person name="Xiong C."/>
            <person name="Yue Q."/>
            <person name="Zhang X."/>
        </authorList>
    </citation>
    <scope>NUCLEOTIDE SEQUENCE [LARGE SCALE GENOMIC DNA]</scope>
    <source>
        <strain evidence="2 3">BP5796</strain>
    </source>
</reference>
<accession>A0A3D8SGK6</accession>
<comment type="caution">
    <text evidence="2">The sequence shown here is derived from an EMBL/GenBank/DDBJ whole genome shotgun (WGS) entry which is preliminary data.</text>
</comment>